<protein>
    <recommendedName>
        <fullName evidence="15">CFEM domain-containing protein</fullName>
    </recommendedName>
</protein>
<keyword evidence="11" id="KW-1015">Disulfide bond</keyword>
<proteinExistence type="inferred from homology"/>
<name>A0AAV5GW30_9BASI</name>
<gene>
    <name evidence="16" type="ORF">Rhopal_006579-T1</name>
</gene>
<dbReference type="PROSITE" id="PS52012">
    <property type="entry name" value="CFEM"/>
    <property type="match status" value="1"/>
</dbReference>
<dbReference type="PANTHER" id="PTHR37928:SF2">
    <property type="entry name" value="GPI ANCHORED CFEM DOMAIN PROTEIN (AFU_ORTHOLOGUE AFUA_6G10580)"/>
    <property type="match status" value="1"/>
</dbReference>
<evidence type="ECO:0000256" key="2">
    <source>
        <dbReference type="ARBA" id="ARBA00004613"/>
    </source>
</evidence>
<evidence type="ECO:0000259" key="15">
    <source>
        <dbReference type="PROSITE" id="PS52012"/>
    </source>
</evidence>
<reference evidence="16 17" key="1">
    <citation type="submission" date="2021-12" db="EMBL/GenBank/DDBJ databases">
        <title>High titer production of polyol ester of fatty acids by Rhodotorula paludigena BS15 towards product separation-free biomass refinery.</title>
        <authorList>
            <person name="Mano J."/>
            <person name="Ono H."/>
            <person name="Tanaka T."/>
            <person name="Naito K."/>
            <person name="Sushida H."/>
            <person name="Ike M."/>
            <person name="Tokuyasu K."/>
            <person name="Kitaoka M."/>
        </authorList>
    </citation>
    <scope>NUCLEOTIDE SEQUENCE [LARGE SCALE GENOMIC DNA]</scope>
    <source>
        <strain evidence="16 17">BS15</strain>
    </source>
</reference>
<dbReference type="EMBL" id="BQKY01000014">
    <property type="protein sequence ID" value="GJN93522.1"/>
    <property type="molecule type" value="Genomic_DNA"/>
</dbReference>
<evidence type="ECO:0000256" key="14">
    <source>
        <dbReference type="SAM" id="SignalP"/>
    </source>
</evidence>
<evidence type="ECO:0000256" key="6">
    <source>
        <dbReference type="ARBA" id="ARBA00022617"/>
    </source>
</evidence>
<dbReference type="GO" id="GO:0005576">
    <property type="term" value="C:extracellular region"/>
    <property type="evidence" value="ECO:0007669"/>
    <property type="project" value="UniProtKB-SubCell"/>
</dbReference>
<evidence type="ECO:0000256" key="9">
    <source>
        <dbReference type="ARBA" id="ARBA00023004"/>
    </source>
</evidence>
<dbReference type="AlphaFoldDB" id="A0AAV5GW30"/>
<feature type="domain" description="CFEM" evidence="15">
    <location>
        <begin position="1"/>
        <end position="109"/>
    </location>
</feature>
<feature type="chain" id="PRO_5044000101" description="CFEM domain-containing protein" evidence="14">
    <location>
        <begin position="20"/>
        <end position="197"/>
    </location>
</feature>
<keyword evidence="9" id="KW-0408">Iron</keyword>
<accession>A0AAV5GW30</accession>
<feature type="signal peptide" evidence="14">
    <location>
        <begin position="1"/>
        <end position="19"/>
    </location>
</feature>
<keyword evidence="6" id="KW-0349">Heme</keyword>
<dbReference type="SMART" id="SM00747">
    <property type="entry name" value="CFEM"/>
    <property type="match status" value="1"/>
</dbReference>
<evidence type="ECO:0000313" key="16">
    <source>
        <dbReference type="EMBL" id="GJN93522.1"/>
    </source>
</evidence>
<sequence length="197" mass="18837">MRSTLALATLGSLASIVSAQSTPSQCFLSCYSGQLASSSCSGLTDIACLCNDTQFQANVISCLQSSCTAEEIGQGAAFAQTTCQAVGVSINTALPSSTASDAQTSTSDVPSSVSSAVSSVVSSISESLSNAPSETQSSISSVASEVSSSAAAGASSMSGTATGNTGAAGAQPTSGAATFKVGGTLAGAAALVAAIAF</sequence>
<organism evidence="16 17">
    <name type="scientific">Rhodotorula paludigena</name>
    <dbReference type="NCBI Taxonomy" id="86838"/>
    <lineage>
        <taxon>Eukaryota</taxon>
        <taxon>Fungi</taxon>
        <taxon>Dikarya</taxon>
        <taxon>Basidiomycota</taxon>
        <taxon>Pucciniomycotina</taxon>
        <taxon>Microbotryomycetes</taxon>
        <taxon>Sporidiobolales</taxon>
        <taxon>Sporidiobolaceae</taxon>
        <taxon>Rhodotorula</taxon>
    </lineage>
</organism>
<comment type="subcellular location">
    <subcellularLocation>
        <location evidence="1">Cell membrane</location>
        <topology evidence="1">Lipid-anchor</topology>
        <topology evidence="1">GPI-anchor</topology>
    </subcellularLocation>
    <subcellularLocation>
        <location evidence="2">Secreted</location>
    </subcellularLocation>
</comment>
<evidence type="ECO:0000256" key="1">
    <source>
        <dbReference type="ARBA" id="ARBA00004609"/>
    </source>
</evidence>
<comment type="similarity">
    <text evidence="3">Belongs to the RBT5 family.</text>
</comment>
<dbReference type="InterPro" id="IPR008427">
    <property type="entry name" value="Extracellular_membr_CFEM_dom"/>
</dbReference>
<dbReference type="GO" id="GO:0046872">
    <property type="term" value="F:metal ion binding"/>
    <property type="evidence" value="ECO:0007669"/>
    <property type="project" value="UniProtKB-KW"/>
</dbReference>
<keyword evidence="13" id="KW-0449">Lipoprotein</keyword>
<keyword evidence="5" id="KW-0964">Secreted</keyword>
<keyword evidence="10" id="KW-0472">Membrane</keyword>
<evidence type="ECO:0000256" key="13">
    <source>
        <dbReference type="ARBA" id="ARBA00023288"/>
    </source>
</evidence>
<evidence type="ECO:0000256" key="8">
    <source>
        <dbReference type="ARBA" id="ARBA00022729"/>
    </source>
</evidence>
<keyword evidence="17" id="KW-1185">Reference proteome</keyword>
<evidence type="ECO:0000313" key="17">
    <source>
        <dbReference type="Proteomes" id="UP001342314"/>
    </source>
</evidence>
<comment type="caution">
    <text evidence="16">The sequence shown here is derived from an EMBL/GenBank/DDBJ whole genome shotgun (WGS) entry which is preliminary data.</text>
</comment>
<dbReference type="GO" id="GO:0005886">
    <property type="term" value="C:plasma membrane"/>
    <property type="evidence" value="ECO:0007669"/>
    <property type="project" value="UniProtKB-SubCell"/>
</dbReference>
<keyword evidence="4" id="KW-1003">Cell membrane</keyword>
<evidence type="ECO:0000256" key="4">
    <source>
        <dbReference type="ARBA" id="ARBA00022475"/>
    </source>
</evidence>
<dbReference type="InterPro" id="IPR051735">
    <property type="entry name" value="CFEM_domain"/>
</dbReference>
<evidence type="ECO:0000256" key="3">
    <source>
        <dbReference type="ARBA" id="ARBA00010031"/>
    </source>
</evidence>
<keyword evidence="7" id="KW-0479">Metal-binding</keyword>
<evidence type="ECO:0000256" key="10">
    <source>
        <dbReference type="ARBA" id="ARBA00023136"/>
    </source>
</evidence>
<evidence type="ECO:0000256" key="5">
    <source>
        <dbReference type="ARBA" id="ARBA00022525"/>
    </source>
</evidence>
<evidence type="ECO:0000256" key="7">
    <source>
        <dbReference type="ARBA" id="ARBA00022723"/>
    </source>
</evidence>
<dbReference type="Pfam" id="PF05730">
    <property type="entry name" value="CFEM"/>
    <property type="match status" value="1"/>
</dbReference>
<dbReference type="PANTHER" id="PTHR37928">
    <property type="entry name" value="CFEM DOMAIN PROTEIN (AFU_ORTHOLOGUE AFUA_6G14090)"/>
    <property type="match status" value="1"/>
</dbReference>
<evidence type="ECO:0000256" key="12">
    <source>
        <dbReference type="ARBA" id="ARBA00023180"/>
    </source>
</evidence>
<keyword evidence="12" id="KW-0325">Glycoprotein</keyword>
<keyword evidence="8 14" id="KW-0732">Signal</keyword>
<evidence type="ECO:0000256" key="11">
    <source>
        <dbReference type="ARBA" id="ARBA00023157"/>
    </source>
</evidence>
<dbReference type="Proteomes" id="UP001342314">
    <property type="component" value="Unassembled WGS sequence"/>
</dbReference>